<keyword evidence="4" id="KW-1185">Reference proteome</keyword>
<gene>
    <name evidence="3" type="ORF">CONLIGDRAFT_643393</name>
</gene>
<dbReference type="EMBL" id="KV875096">
    <property type="protein sequence ID" value="OIW31420.1"/>
    <property type="molecule type" value="Genomic_DNA"/>
</dbReference>
<keyword evidence="1" id="KW-0732">Signal</keyword>
<dbReference type="InterPro" id="IPR011058">
    <property type="entry name" value="Cyanovirin-N"/>
</dbReference>
<dbReference type="STRING" id="1408157.A0A1J7JQ02"/>
<evidence type="ECO:0000256" key="1">
    <source>
        <dbReference type="SAM" id="SignalP"/>
    </source>
</evidence>
<evidence type="ECO:0000313" key="3">
    <source>
        <dbReference type="EMBL" id="OIW31420.1"/>
    </source>
</evidence>
<dbReference type="InParanoid" id="A0A1J7JQ02"/>
<name>A0A1J7JQ02_9PEZI</name>
<dbReference type="Pfam" id="PF08881">
    <property type="entry name" value="CVNH"/>
    <property type="match status" value="1"/>
</dbReference>
<dbReference type="AlphaFoldDB" id="A0A1J7JQ02"/>
<reference evidence="3 4" key="1">
    <citation type="submission" date="2016-10" db="EMBL/GenBank/DDBJ databases">
        <title>Draft genome sequence of Coniochaeta ligniaria NRRL30616, a lignocellulolytic fungus for bioabatement of inhibitors in plant biomass hydrolysates.</title>
        <authorList>
            <consortium name="DOE Joint Genome Institute"/>
            <person name="Jimenez D.J."/>
            <person name="Hector R.E."/>
            <person name="Riley R."/>
            <person name="Sun H."/>
            <person name="Grigoriev I.V."/>
            <person name="Van Elsas J.D."/>
            <person name="Nichols N.N."/>
        </authorList>
    </citation>
    <scope>NUCLEOTIDE SEQUENCE [LARGE SCALE GENOMIC DNA]</scope>
    <source>
        <strain evidence="3 4">NRRL 30616</strain>
    </source>
</reference>
<feature type="chain" id="PRO_5012317713" description="Cyanovirin-N domain-containing protein" evidence="1">
    <location>
        <begin position="24"/>
        <end position="216"/>
    </location>
</feature>
<sequence>MSCTPSFQMLLLALVHLANLVSGQWYFTENGKGFLTAGCTNWYAPYDSQVLTATCPDQVCGNMVTSSLALGECLENINGNLYWNSTGYFEESCRFCHVKGDRYLTCTCRGNDGDERIGLVDINMGILTNYYGYLSCFGKVDFNRGTHNWPCKGDDWSPWDSHSEKLGIDGNPSVPVPVPVTARPHKTMFPQFEFVAPNASVATNRSMITVTVTPTP</sequence>
<proteinExistence type="predicted"/>
<feature type="signal peptide" evidence="1">
    <location>
        <begin position="1"/>
        <end position="23"/>
    </location>
</feature>
<dbReference type="OrthoDB" id="4672515at2759"/>
<protein>
    <recommendedName>
        <fullName evidence="2">Cyanovirin-N domain-containing protein</fullName>
    </recommendedName>
</protein>
<evidence type="ECO:0000259" key="2">
    <source>
        <dbReference type="Pfam" id="PF08881"/>
    </source>
</evidence>
<evidence type="ECO:0000313" key="4">
    <source>
        <dbReference type="Proteomes" id="UP000182658"/>
    </source>
</evidence>
<feature type="domain" description="Cyanovirin-N" evidence="2">
    <location>
        <begin position="39"/>
        <end position="125"/>
    </location>
</feature>
<dbReference type="Proteomes" id="UP000182658">
    <property type="component" value="Unassembled WGS sequence"/>
</dbReference>
<accession>A0A1J7JQ02</accession>
<dbReference type="InterPro" id="IPR036673">
    <property type="entry name" value="Cyanovirin-N_sf"/>
</dbReference>
<organism evidence="3 4">
    <name type="scientific">Coniochaeta ligniaria NRRL 30616</name>
    <dbReference type="NCBI Taxonomy" id="1408157"/>
    <lineage>
        <taxon>Eukaryota</taxon>
        <taxon>Fungi</taxon>
        <taxon>Dikarya</taxon>
        <taxon>Ascomycota</taxon>
        <taxon>Pezizomycotina</taxon>
        <taxon>Sordariomycetes</taxon>
        <taxon>Sordariomycetidae</taxon>
        <taxon>Coniochaetales</taxon>
        <taxon>Coniochaetaceae</taxon>
        <taxon>Coniochaeta</taxon>
    </lineage>
</organism>
<dbReference type="Gene3D" id="2.30.60.10">
    <property type="entry name" value="Cyanovirin-N"/>
    <property type="match status" value="1"/>
</dbReference>
<dbReference type="SUPFAM" id="SSF51322">
    <property type="entry name" value="Cyanovirin-N"/>
    <property type="match status" value="1"/>
</dbReference>